<evidence type="ECO:0000313" key="2">
    <source>
        <dbReference type="Proteomes" id="UP000821865"/>
    </source>
</evidence>
<sequence length="127" mass="13646">MSSPVRPGTSTAKCKVLSLKVKRAILDEVRQKSKKTDTAWKYDIAQSTLATITKNASKIDAVLDDDVGSGERKQIRTATYDDVEAVLYKWLVDAHTKNVPLSGPILLAKAGSLGVVLGHDNLNPGNG</sequence>
<dbReference type="EMBL" id="CM023470">
    <property type="protein sequence ID" value="KAH7979922.1"/>
    <property type="molecule type" value="Genomic_DNA"/>
</dbReference>
<name>A0ACB8DZG3_DERSI</name>
<organism evidence="1 2">
    <name type="scientific">Dermacentor silvarum</name>
    <name type="common">Tick</name>
    <dbReference type="NCBI Taxonomy" id="543639"/>
    <lineage>
        <taxon>Eukaryota</taxon>
        <taxon>Metazoa</taxon>
        <taxon>Ecdysozoa</taxon>
        <taxon>Arthropoda</taxon>
        <taxon>Chelicerata</taxon>
        <taxon>Arachnida</taxon>
        <taxon>Acari</taxon>
        <taxon>Parasitiformes</taxon>
        <taxon>Ixodida</taxon>
        <taxon>Ixodoidea</taxon>
        <taxon>Ixodidae</taxon>
        <taxon>Rhipicephalinae</taxon>
        <taxon>Dermacentor</taxon>
    </lineage>
</organism>
<gene>
    <name evidence="1" type="ORF">HPB49_011960</name>
</gene>
<comment type="caution">
    <text evidence="1">The sequence shown here is derived from an EMBL/GenBank/DDBJ whole genome shotgun (WGS) entry which is preliminary data.</text>
</comment>
<evidence type="ECO:0000313" key="1">
    <source>
        <dbReference type="EMBL" id="KAH7979922.1"/>
    </source>
</evidence>
<reference evidence="1" key="1">
    <citation type="submission" date="2020-05" db="EMBL/GenBank/DDBJ databases">
        <title>Large-scale comparative analyses of tick genomes elucidate their genetic diversity and vector capacities.</title>
        <authorList>
            <person name="Jia N."/>
            <person name="Wang J."/>
            <person name="Shi W."/>
            <person name="Du L."/>
            <person name="Sun Y."/>
            <person name="Zhan W."/>
            <person name="Jiang J."/>
            <person name="Wang Q."/>
            <person name="Zhang B."/>
            <person name="Ji P."/>
            <person name="Sakyi L.B."/>
            <person name="Cui X."/>
            <person name="Yuan T."/>
            <person name="Jiang B."/>
            <person name="Yang W."/>
            <person name="Lam T.T.-Y."/>
            <person name="Chang Q."/>
            <person name="Ding S."/>
            <person name="Wang X."/>
            <person name="Zhu J."/>
            <person name="Ruan X."/>
            <person name="Zhao L."/>
            <person name="Wei J."/>
            <person name="Que T."/>
            <person name="Du C."/>
            <person name="Cheng J."/>
            <person name="Dai P."/>
            <person name="Han X."/>
            <person name="Huang E."/>
            <person name="Gao Y."/>
            <person name="Liu J."/>
            <person name="Shao H."/>
            <person name="Ye R."/>
            <person name="Li L."/>
            <person name="Wei W."/>
            <person name="Wang X."/>
            <person name="Wang C."/>
            <person name="Yang T."/>
            <person name="Huo Q."/>
            <person name="Li W."/>
            <person name="Guo W."/>
            <person name="Chen H."/>
            <person name="Zhou L."/>
            <person name="Ni X."/>
            <person name="Tian J."/>
            <person name="Zhou Y."/>
            <person name="Sheng Y."/>
            <person name="Liu T."/>
            <person name="Pan Y."/>
            <person name="Xia L."/>
            <person name="Li J."/>
            <person name="Zhao F."/>
            <person name="Cao W."/>
        </authorList>
    </citation>
    <scope>NUCLEOTIDE SEQUENCE</scope>
    <source>
        <strain evidence="1">Dsil-2018</strain>
    </source>
</reference>
<accession>A0ACB8DZG3</accession>
<protein>
    <submittedName>
        <fullName evidence="1">Uncharacterized protein</fullName>
    </submittedName>
</protein>
<proteinExistence type="predicted"/>
<keyword evidence="2" id="KW-1185">Reference proteome</keyword>
<dbReference type="Proteomes" id="UP000821865">
    <property type="component" value="Chromosome 1"/>
</dbReference>